<dbReference type="RefSeq" id="WP_262683928.1">
    <property type="nucleotide sequence ID" value="NZ_JAOQIO010000025.1"/>
</dbReference>
<dbReference type="PROSITE" id="PS50109">
    <property type="entry name" value="HIS_KIN"/>
    <property type="match status" value="1"/>
</dbReference>
<evidence type="ECO:0000256" key="1">
    <source>
        <dbReference type="ARBA" id="ARBA00000085"/>
    </source>
</evidence>
<sequence length="587" mass="66348">MNLIPQIRFGIFAKLMFLLTIPTVLVLFGLLYTVTSSSKDALIAQKSNDQNLYIERTGQYLDLYLQNIRNILLSVSQHPVFSKPSDAPEIEEALRNYMQNNQGLINHIFVSTQDGRIYSSSPVLFDVVGHPEIMQLFKIARENPGVISWSRPYYSPLSTGQTISFVLSMKDALGNDKLTIAAEINKLQLTQELGRFLYDQNQSYVLFNTYNDVVAYDGDMLLTVDSPPFAPDQPPSSELLQHLIEMPNGIHDVQSPKGTIMATKSNRNRLGWYFVSLTKEEIFQQSVQGLTSRILKLGLLWYFLLFACVLVISRHVTLPIRKLAKQMDRIKDGRLTSNSDLAVRNDEIGHLAYSFQTMLKRIQLLVEDIEKTEQKKKDIELRFLLNQIRPHFLYNTLTCISSLSRQNKGEQIEETVRSLILILSYSIDRKNDFVPLQHELGTLKAYMQIQQMRYGSGIVFEDEVPEAHEAHLVPKMILQPLVENSIFHGLARRGEGLITVRTERRLNGLRITVADNGDGITAEKIAAIMGKMTVVDETDTAKPSGRMSGIGLANVMERLKLHYGDRSEVIIESAVGEGTSITLTIPV</sequence>
<keyword evidence="5" id="KW-0597">Phosphoprotein</keyword>
<protein>
    <recommendedName>
        <fullName evidence="3">histidine kinase</fullName>
        <ecNumber evidence="3">2.7.13.3</ecNumber>
    </recommendedName>
</protein>
<evidence type="ECO:0000259" key="15">
    <source>
        <dbReference type="PROSITE" id="PS50885"/>
    </source>
</evidence>
<name>A0ABT2UD18_9BACL</name>
<proteinExistence type="predicted"/>
<dbReference type="PANTHER" id="PTHR34220:SF7">
    <property type="entry name" value="SENSOR HISTIDINE KINASE YPDA"/>
    <property type="match status" value="1"/>
</dbReference>
<evidence type="ECO:0000256" key="9">
    <source>
        <dbReference type="ARBA" id="ARBA00022840"/>
    </source>
</evidence>
<dbReference type="Pfam" id="PF06580">
    <property type="entry name" value="His_kinase"/>
    <property type="match status" value="1"/>
</dbReference>
<dbReference type="Proteomes" id="UP001652445">
    <property type="component" value="Unassembled WGS sequence"/>
</dbReference>
<evidence type="ECO:0000256" key="5">
    <source>
        <dbReference type="ARBA" id="ARBA00022553"/>
    </source>
</evidence>
<dbReference type="SMART" id="SM00387">
    <property type="entry name" value="HATPase_c"/>
    <property type="match status" value="1"/>
</dbReference>
<dbReference type="SUPFAM" id="SSF158472">
    <property type="entry name" value="HAMP domain-like"/>
    <property type="match status" value="1"/>
</dbReference>
<feature type="transmembrane region" description="Helical" evidence="13">
    <location>
        <begin position="299"/>
        <end position="317"/>
    </location>
</feature>
<keyword evidence="7" id="KW-0547">Nucleotide-binding</keyword>
<reference evidence="16 17" key="1">
    <citation type="submission" date="2022-09" db="EMBL/GenBank/DDBJ databases">
        <authorList>
            <person name="Han X.L."/>
            <person name="Wang Q."/>
            <person name="Lu T."/>
        </authorList>
    </citation>
    <scope>NUCLEOTIDE SEQUENCE [LARGE SCALE GENOMIC DNA]</scope>
    <source>
        <strain evidence="16 17">WQ 127069</strain>
    </source>
</reference>
<organism evidence="16 17">
    <name type="scientific">Paenibacillus baimaensis</name>
    <dbReference type="NCBI Taxonomy" id="2982185"/>
    <lineage>
        <taxon>Bacteria</taxon>
        <taxon>Bacillati</taxon>
        <taxon>Bacillota</taxon>
        <taxon>Bacilli</taxon>
        <taxon>Bacillales</taxon>
        <taxon>Paenibacillaceae</taxon>
        <taxon>Paenibacillus</taxon>
    </lineage>
</organism>
<keyword evidence="13" id="KW-1133">Transmembrane helix</keyword>
<comment type="caution">
    <text evidence="16">The sequence shown here is derived from an EMBL/GenBank/DDBJ whole genome shotgun (WGS) entry which is preliminary data.</text>
</comment>
<keyword evidence="10" id="KW-0902">Two-component regulatory system</keyword>
<keyword evidence="17" id="KW-1185">Reference proteome</keyword>
<keyword evidence="12" id="KW-0175">Coiled coil</keyword>
<dbReference type="InterPro" id="IPR004358">
    <property type="entry name" value="Sig_transdc_His_kin-like_C"/>
</dbReference>
<dbReference type="InterPro" id="IPR010559">
    <property type="entry name" value="Sig_transdc_His_kin_internal"/>
</dbReference>
<evidence type="ECO:0000256" key="11">
    <source>
        <dbReference type="ARBA" id="ARBA00023136"/>
    </source>
</evidence>
<dbReference type="InterPro" id="IPR050640">
    <property type="entry name" value="Bact_2-comp_sensor_kinase"/>
</dbReference>
<dbReference type="PANTHER" id="PTHR34220">
    <property type="entry name" value="SENSOR HISTIDINE KINASE YPDA"/>
    <property type="match status" value="1"/>
</dbReference>
<gene>
    <name evidence="16" type="ORF">OB236_10405</name>
</gene>
<keyword evidence="8 16" id="KW-0418">Kinase</keyword>
<dbReference type="InterPro" id="IPR003660">
    <property type="entry name" value="HAMP_dom"/>
</dbReference>
<feature type="transmembrane region" description="Helical" evidence="13">
    <location>
        <begin position="12"/>
        <end position="32"/>
    </location>
</feature>
<keyword evidence="4" id="KW-1003">Cell membrane</keyword>
<evidence type="ECO:0000256" key="13">
    <source>
        <dbReference type="SAM" id="Phobius"/>
    </source>
</evidence>
<dbReference type="CDD" id="cd06225">
    <property type="entry name" value="HAMP"/>
    <property type="match status" value="1"/>
</dbReference>
<dbReference type="Pfam" id="PF02518">
    <property type="entry name" value="HATPase_c"/>
    <property type="match status" value="1"/>
</dbReference>
<evidence type="ECO:0000256" key="3">
    <source>
        <dbReference type="ARBA" id="ARBA00012438"/>
    </source>
</evidence>
<evidence type="ECO:0000256" key="7">
    <source>
        <dbReference type="ARBA" id="ARBA00022741"/>
    </source>
</evidence>
<keyword evidence="6" id="KW-0808">Transferase</keyword>
<dbReference type="PRINTS" id="PR00344">
    <property type="entry name" value="BCTRLSENSOR"/>
</dbReference>
<dbReference type="SUPFAM" id="SSF55874">
    <property type="entry name" value="ATPase domain of HSP90 chaperone/DNA topoisomerase II/histidine kinase"/>
    <property type="match status" value="1"/>
</dbReference>
<accession>A0ABT2UD18</accession>
<evidence type="ECO:0000256" key="2">
    <source>
        <dbReference type="ARBA" id="ARBA00004651"/>
    </source>
</evidence>
<keyword evidence="9" id="KW-0067">ATP-binding</keyword>
<comment type="subcellular location">
    <subcellularLocation>
        <location evidence="2">Cell membrane</location>
        <topology evidence="2">Multi-pass membrane protein</topology>
    </subcellularLocation>
</comment>
<evidence type="ECO:0000256" key="10">
    <source>
        <dbReference type="ARBA" id="ARBA00023012"/>
    </source>
</evidence>
<dbReference type="InterPro" id="IPR003594">
    <property type="entry name" value="HATPase_dom"/>
</dbReference>
<dbReference type="InterPro" id="IPR036890">
    <property type="entry name" value="HATPase_C_sf"/>
</dbReference>
<dbReference type="Gene3D" id="3.30.565.10">
    <property type="entry name" value="Histidine kinase-like ATPase, C-terminal domain"/>
    <property type="match status" value="1"/>
</dbReference>
<keyword evidence="13" id="KW-0812">Transmembrane</keyword>
<dbReference type="PROSITE" id="PS50885">
    <property type="entry name" value="HAMP"/>
    <property type="match status" value="1"/>
</dbReference>
<dbReference type="EC" id="2.7.13.3" evidence="3"/>
<dbReference type="Pfam" id="PF00672">
    <property type="entry name" value="HAMP"/>
    <property type="match status" value="1"/>
</dbReference>
<comment type="catalytic activity">
    <reaction evidence="1">
        <text>ATP + protein L-histidine = ADP + protein N-phospho-L-histidine.</text>
        <dbReference type="EC" id="2.7.13.3"/>
    </reaction>
</comment>
<evidence type="ECO:0000313" key="16">
    <source>
        <dbReference type="EMBL" id="MCU6792539.1"/>
    </source>
</evidence>
<dbReference type="SMART" id="SM00304">
    <property type="entry name" value="HAMP"/>
    <property type="match status" value="1"/>
</dbReference>
<dbReference type="InterPro" id="IPR005467">
    <property type="entry name" value="His_kinase_dom"/>
</dbReference>
<evidence type="ECO:0000313" key="17">
    <source>
        <dbReference type="Proteomes" id="UP001652445"/>
    </source>
</evidence>
<evidence type="ECO:0000259" key="14">
    <source>
        <dbReference type="PROSITE" id="PS50109"/>
    </source>
</evidence>
<feature type="coiled-coil region" evidence="12">
    <location>
        <begin position="355"/>
        <end position="382"/>
    </location>
</feature>
<dbReference type="Gene3D" id="6.10.340.10">
    <property type="match status" value="1"/>
</dbReference>
<feature type="domain" description="HAMP" evidence="15">
    <location>
        <begin position="314"/>
        <end position="367"/>
    </location>
</feature>
<evidence type="ECO:0000256" key="6">
    <source>
        <dbReference type="ARBA" id="ARBA00022679"/>
    </source>
</evidence>
<keyword evidence="11 13" id="KW-0472">Membrane</keyword>
<feature type="domain" description="Histidine kinase" evidence="14">
    <location>
        <begin position="477"/>
        <end position="587"/>
    </location>
</feature>
<evidence type="ECO:0000256" key="8">
    <source>
        <dbReference type="ARBA" id="ARBA00022777"/>
    </source>
</evidence>
<dbReference type="GO" id="GO:0016301">
    <property type="term" value="F:kinase activity"/>
    <property type="evidence" value="ECO:0007669"/>
    <property type="project" value="UniProtKB-KW"/>
</dbReference>
<dbReference type="EMBL" id="JAOQIO010000025">
    <property type="protein sequence ID" value="MCU6792539.1"/>
    <property type="molecule type" value="Genomic_DNA"/>
</dbReference>
<evidence type="ECO:0000256" key="4">
    <source>
        <dbReference type="ARBA" id="ARBA00022475"/>
    </source>
</evidence>
<evidence type="ECO:0000256" key="12">
    <source>
        <dbReference type="SAM" id="Coils"/>
    </source>
</evidence>